<comment type="caution">
    <text evidence="1">The sequence shown here is derived from an EMBL/GenBank/DDBJ whole genome shotgun (WGS) entry which is preliminary data.</text>
</comment>
<dbReference type="EMBL" id="PDJK01000001">
    <property type="protein sequence ID" value="PFG56743.1"/>
    <property type="molecule type" value="Genomic_DNA"/>
</dbReference>
<dbReference type="Proteomes" id="UP000243542">
    <property type="component" value="Unassembled WGS sequence"/>
</dbReference>
<proteinExistence type="predicted"/>
<name>A0A2A9G0Q6_9PSEU</name>
<dbReference type="PANTHER" id="PTHR48228">
    <property type="entry name" value="SUCCINYL-COA--D-CITRAMALATE COA-TRANSFERASE"/>
    <property type="match status" value="1"/>
</dbReference>
<keyword evidence="1" id="KW-0808">Transferase</keyword>
<evidence type="ECO:0000313" key="2">
    <source>
        <dbReference type="Proteomes" id="UP000243542"/>
    </source>
</evidence>
<dbReference type="GO" id="GO:0016740">
    <property type="term" value="F:transferase activity"/>
    <property type="evidence" value="ECO:0007669"/>
    <property type="project" value="UniProtKB-KW"/>
</dbReference>
<dbReference type="PANTHER" id="PTHR48228:SF5">
    <property type="entry name" value="ALPHA-METHYLACYL-COA RACEMASE"/>
    <property type="match status" value="1"/>
</dbReference>
<reference evidence="1 2" key="1">
    <citation type="submission" date="2017-10" db="EMBL/GenBank/DDBJ databases">
        <title>Sequencing the genomes of 1000 actinobacteria strains.</title>
        <authorList>
            <person name="Klenk H.-P."/>
        </authorList>
    </citation>
    <scope>NUCLEOTIDE SEQUENCE [LARGE SCALE GENOMIC DNA]</scope>
    <source>
        <strain evidence="1 2">DSM 46092</strain>
    </source>
</reference>
<dbReference type="InterPro" id="IPR003673">
    <property type="entry name" value="CoA-Trfase_fam_III"/>
</dbReference>
<dbReference type="InterPro" id="IPR050509">
    <property type="entry name" value="CoA-transferase_III"/>
</dbReference>
<protein>
    <submittedName>
        <fullName evidence="1">CoA transferase family III</fullName>
    </submittedName>
</protein>
<accession>A0A2A9G0Q6</accession>
<dbReference type="AlphaFoldDB" id="A0A2A9G0Q6"/>
<dbReference type="Pfam" id="PF02515">
    <property type="entry name" value="CoA_transf_3"/>
    <property type="match status" value="1"/>
</dbReference>
<dbReference type="InterPro" id="IPR023606">
    <property type="entry name" value="CoA-Trfase_III_dom_1_sf"/>
</dbReference>
<organism evidence="1 2">
    <name type="scientific">Amycolatopsis sulphurea</name>
    <dbReference type="NCBI Taxonomy" id="76022"/>
    <lineage>
        <taxon>Bacteria</taxon>
        <taxon>Bacillati</taxon>
        <taxon>Actinomycetota</taxon>
        <taxon>Actinomycetes</taxon>
        <taxon>Pseudonocardiales</taxon>
        <taxon>Pseudonocardiaceae</taxon>
        <taxon>Amycolatopsis</taxon>
    </lineage>
</organism>
<keyword evidence="2" id="KW-1185">Reference proteome</keyword>
<dbReference type="SUPFAM" id="SSF89796">
    <property type="entry name" value="CoA-transferase family III (CaiB/BaiF)"/>
    <property type="match status" value="2"/>
</dbReference>
<sequence>MMTSLLGRVSAGLGWTGPLDLVLRTEADIQAACGIMQVHGRRSGAPALLPVDYCATVGRQLLKTGVSAVHFARLRGLQLSTVSTSVAEAAVLTISQYLAAASAGDTPGEPGAGPPFVSAEGTRFELEALDAKVWIRFWAALNVPPAAIRDSWAPFAGRFATATCALPAELPQAAASRSFAALAAIAALTGMSLVTVQAQPLTGIPAYTITPGVGRQRVTAPTAGTAPLAGVRVLESTRRVHGPFAGHLLRLLGAEVVRIESPGGDPARAEPPCGDGISARFHAFDHGKQRAEIDLNTPAGRMEMLDLARTADVFLHDWTPGQAVRRGLDFRDLARAAPGLIYSSASGWGTERGALGAPATDFAVQAHSGFPAPTLLTVVGLFGGLVNAHGIVEALAQRETTGRGQVVESSLLSAAAHLNAVLRPIEGPPEVPVCTDLNDLVHDPRFAPCLIRDRCVTVASPWHFA</sequence>
<evidence type="ECO:0000313" key="1">
    <source>
        <dbReference type="EMBL" id="PFG56743.1"/>
    </source>
</evidence>
<dbReference type="Gene3D" id="3.40.50.10540">
    <property type="entry name" value="Crotonobetainyl-coa:carnitine coa-transferase, domain 1"/>
    <property type="match status" value="2"/>
</dbReference>
<gene>
    <name evidence="1" type="ORF">ATK36_0264</name>
</gene>